<accession>A0ABW1RKJ5</accession>
<protein>
    <submittedName>
        <fullName evidence="1">Uncharacterized protein</fullName>
    </submittedName>
</protein>
<evidence type="ECO:0000313" key="1">
    <source>
        <dbReference type="EMBL" id="MFC6175633.1"/>
    </source>
</evidence>
<reference evidence="2" key="1">
    <citation type="journal article" date="2019" name="Int. J. Syst. Evol. Microbiol.">
        <title>The Global Catalogue of Microorganisms (GCM) 10K type strain sequencing project: providing services to taxonomists for standard genome sequencing and annotation.</title>
        <authorList>
            <consortium name="The Broad Institute Genomics Platform"/>
            <consortium name="The Broad Institute Genome Sequencing Center for Infectious Disease"/>
            <person name="Wu L."/>
            <person name="Ma J."/>
        </authorList>
    </citation>
    <scope>NUCLEOTIDE SEQUENCE [LARGE SCALE GENOMIC DNA]</scope>
    <source>
        <strain evidence="2">CCM 8927</strain>
    </source>
</reference>
<organism evidence="1 2">
    <name type="scientific">Companilactobacillus huachuanensis</name>
    <dbReference type="NCBI Taxonomy" id="2559914"/>
    <lineage>
        <taxon>Bacteria</taxon>
        <taxon>Bacillati</taxon>
        <taxon>Bacillota</taxon>
        <taxon>Bacilli</taxon>
        <taxon>Lactobacillales</taxon>
        <taxon>Lactobacillaceae</taxon>
        <taxon>Companilactobacillus</taxon>
    </lineage>
</organism>
<dbReference type="EMBL" id="JBHSSF010000007">
    <property type="protein sequence ID" value="MFC6175633.1"/>
    <property type="molecule type" value="Genomic_DNA"/>
</dbReference>
<proteinExistence type="predicted"/>
<dbReference type="Proteomes" id="UP001596288">
    <property type="component" value="Unassembled WGS sequence"/>
</dbReference>
<keyword evidence="2" id="KW-1185">Reference proteome</keyword>
<dbReference type="RefSeq" id="WP_137611125.1">
    <property type="nucleotide sequence ID" value="NZ_BJDF01000007.1"/>
</dbReference>
<name>A0ABW1RKJ5_9LACO</name>
<gene>
    <name evidence="1" type="ORF">ACFQAV_02230</name>
</gene>
<evidence type="ECO:0000313" key="2">
    <source>
        <dbReference type="Proteomes" id="UP001596288"/>
    </source>
</evidence>
<comment type="caution">
    <text evidence="1">The sequence shown here is derived from an EMBL/GenBank/DDBJ whole genome shotgun (WGS) entry which is preliminary data.</text>
</comment>
<sequence>MLIDSIEDLKKATSNKENNFKVSGAAFDLCYEIHMEQVVGSANDWSIAVTHGWMAIITLFNHKIHRAFMSQKKKNRADLKHVIFRHYIIKKTDDNNKYELALRKQVSGAEDSITN</sequence>